<comment type="caution">
    <text evidence="3">The sequence shown here is derived from an EMBL/GenBank/DDBJ whole genome shotgun (WGS) entry which is preliminary data.</text>
</comment>
<proteinExistence type="predicted"/>
<protein>
    <submittedName>
        <fullName evidence="3">Alpha/beta hydrolase domain-containing protein</fullName>
    </submittedName>
</protein>
<keyword evidence="3" id="KW-0378">Hydrolase</keyword>
<organism evidence="3 4">
    <name type="scientific">Pigmentiphaga soli</name>
    <dbReference type="NCBI Taxonomy" id="1007095"/>
    <lineage>
        <taxon>Bacteria</taxon>
        <taxon>Pseudomonadati</taxon>
        <taxon>Pseudomonadota</taxon>
        <taxon>Betaproteobacteria</taxon>
        <taxon>Burkholderiales</taxon>
        <taxon>Alcaligenaceae</taxon>
        <taxon>Pigmentiphaga</taxon>
    </lineage>
</organism>
<keyword evidence="1" id="KW-0732">Signal</keyword>
<dbReference type="PROSITE" id="PS51257">
    <property type="entry name" value="PROKAR_LIPOPROTEIN"/>
    <property type="match status" value="1"/>
</dbReference>
<dbReference type="Proteomes" id="UP001501671">
    <property type="component" value="Unassembled WGS sequence"/>
</dbReference>
<sequence length="744" mass="77461">MRYRFCLLALPAFLAACGGNDDGNAGAGTPETPPPAASAGVIDRFEIVSQVDAYGGATPPGAAGPYTLITGIVHGKLAPAHPDNAGIVDLENAPTGEDGLVSYSTDVVILRPKSAATARRALFYDVVNRGGRIGQSRYVGGGDLDDGAPPAADFPSLLGAGYTVVWSGWQGNIAQTGNGATGPVGTLLPVARNADGSPITGLSREEFVPDNAGGGTVMKLNYPPASLSDRSEVAFTARQTWLDSDGKQDYAAVSVPVTAWSYQVGEDGAVSVGFTPPSSVPRAGGAAEPADQGTIYQFVYRARDPKVMGIGFAAVRDLLSFLRYSEQDAQGTPNPLNDLKGAACVAASCPGHPDTNVDVVIGEGVSQSGRFLRDFLYRGFNKAGNGKRVFDGLVPIGTGARRTWINYRFAQPDRAAKQHEDHWAPGVDFPFTYDVRTDPVGGATDGLLKNCLATDTCPKVMQIDGSLEWWGARGSLVVTDGIGNDIGLPDNVRYYFVAANQHTGGAGVTTGIVTQPAAGSRCEFAPNPVGQVTVERSLIRALERWIATGATPPASRYPTVAAGTMALPDRAAVGFPDLSDIVVPSGANATPTPVSVAYSGLVNQLAVTDYGNAVPVVDLARTYTLLVPTVDDIGNDVAGIRLPEVEVPVATYGGWNFRRAGYAQGDLCALSGFALPLAVSPATKGAADPRPTLADLYTGRADYVGKFGAAADRLVDQGFLLEADSEALYKGRASQISPLLIPNP</sequence>
<dbReference type="EMBL" id="BAABFO010000025">
    <property type="protein sequence ID" value="GAA4340433.1"/>
    <property type="molecule type" value="Genomic_DNA"/>
</dbReference>
<keyword evidence="4" id="KW-1185">Reference proteome</keyword>
<evidence type="ECO:0000313" key="4">
    <source>
        <dbReference type="Proteomes" id="UP001501671"/>
    </source>
</evidence>
<dbReference type="RefSeq" id="WP_345251679.1">
    <property type="nucleotide sequence ID" value="NZ_BAABFO010000025.1"/>
</dbReference>
<dbReference type="InterPro" id="IPR045394">
    <property type="entry name" value="Abhydrolase_dom"/>
</dbReference>
<feature type="domain" description="Alpha/beta hydrolase" evidence="2">
    <location>
        <begin position="354"/>
        <end position="728"/>
    </location>
</feature>
<evidence type="ECO:0000256" key="1">
    <source>
        <dbReference type="SAM" id="SignalP"/>
    </source>
</evidence>
<feature type="chain" id="PRO_5045355039" evidence="1">
    <location>
        <begin position="19"/>
        <end position="744"/>
    </location>
</feature>
<evidence type="ECO:0000313" key="3">
    <source>
        <dbReference type="EMBL" id="GAA4340433.1"/>
    </source>
</evidence>
<evidence type="ECO:0000259" key="2">
    <source>
        <dbReference type="Pfam" id="PF20091"/>
    </source>
</evidence>
<gene>
    <name evidence="3" type="ORF">GCM10023144_40140</name>
</gene>
<dbReference type="GO" id="GO:0016787">
    <property type="term" value="F:hydrolase activity"/>
    <property type="evidence" value="ECO:0007669"/>
    <property type="project" value="UniProtKB-KW"/>
</dbReference>
<accession>A0ABP8HKG8</accession>
<feature type="signal peptide" evidence="1">
    <location>
        <begin position="1"/>
        <end position="18"/>
    </location>
</feature>
<reference evidence="4" key="1">
    <citation type="journal article" date="2019" name="Int. J. Syst. Evol. Microbiol.">
        <title>The Global Catalogue of Microorganisms (GCM) 10K type strain sequencing project: providing services to taxonomists for standard genome sequencing and annotation.</title>
        <authorList>
            <consortium name="The Broad Institute Genomics Platform"/>
            <consortium name="The Broad Institute Genome Sequencing Center for Infectious Disease"/>
            <person name="Wu L."/>
            <person name="Ma J."/>
        </authorList>
    </citation>
    <scope>NUCLEOTIDE SEQUENCE [LARGE SCALE GENOMIC DNA]</scope>
    <source>
        <strain evidence="4">JCM 17666</strain>
    </source>
</reference>
<dbReference type="Pfam" id="PF20091">
    <property type="entry name" value="Abhydrolase_10"/>
    <property type="match status" value="1"/>
</dbReference>
<name>A0ABP8HKG8_9BURK</name>